<dbReference type="InterPro" id="IPR014519">
    <property type="entry name" value="UCP024492"/>
</dbReference>
<evidence type="ECO:0008006" key="3">
    <source>
        <dbReference type="Google" id="ProtNLM"/>
    </source>
</evidence>
<sequence>MEPLKIFTIGHSKRTTEEFLKVLKAHNIGAIIDVRSVPFSRHAPQFNTDVISEKLSENGIVYFFCGKRLGAKIEDPDLYSEGIVDFEKVKMKDFFQKGLDIVEKYAKRLNVALMCSELDPIRCHRTILVSKALQDRGHNIIHLINENKIETQKDIENQMLEQYYPGGQNTLFAHLSKDKLKSCYINKNKEVGYKMR</sequence>
<organism evidence="1 2">
    <name type="scientific">Methanococcus maripaludis OS7</name>
    <dbReference type="NCBI Taxonomy" id="637915"/>
    <lineage>
        <taxon>Archaea</taxon>
        <taxon>Methanobacteriati</taxon>
        <taxon>Methanobacteriota</taxon>
        <taxon>Methanomada group</taxon>
        <taxon>Methanococci</taxon>
        <taxon>Methanococcales</taxon>
        <taxon>Methanococcaceae</taxon>
        <taxon>Methanococcus</taxon>
    </lineage>
</organism>
<name>A0A2Z5PG58_METMI</name>
<dbReference type="RefSeq" id="WP_119720876.1">
    <property type="nucleotide sequence ID" value="NZ_AP011528.1"/>
</dbReference>
<evidence type="ECO:0000313" key="2">
    <source>
        <dbReference type="Proteomes" id="UP000263689"/>
    </source>
</evidence>
<dbReference type="Proteomes" id="UP000263689">
    <property type="component" value="Chromosome"/>
</dbReference>
<proteinExistence type="predicted"/>
<reference evidence="1 2" key="1">
    <citation type="submission" date="2009-06" db="EMBL/GenBank/DDBJ databases">
        <title>Molecular Evidence for Microbiologically Influenced Corrosion from genome of Methanogen.</title>
        <authorList>
            <person name="Ito N."/>
            <person name="Tsurumaru H."/>
            <person name="Shimizu A."/>
            <person name="Harada T."/>
            <person name="Hosoyama A."/>
            <person name="Horikawa H."/>
            <person name="Wakai S."/>
            <person name="Sasaki K."/>
            <person name="Nishijima K."/>
            <person name="Ataku H."/>
            <person name="Yamazaki J."/>
            <person name="Mise M."/>
            <person name="Yamazaki S."/>
            <person name="Tanikawa S."/>
            <person name="Harayama S."/>
            <person name="Fujita N."/>
        </authorList>
    </citation>
    <scope>NUCLEOTIDE SEQUENCE [LARGE SCALE GENOMIC DNA]</scope>
    <source>
        <strain evidence="2">OS7 ( NBRC 103642)</strain>
    </source>
</reference>
<evidence type="ECO:0000313" key="1">
    <source>
        <dbReference type="EMBL" id="BAP62919.1"/>
    </source>
</evidence>
<dbReference type="Pfam" id="PF04343">
    <property type="entry name" value="DUF488"/>
    <property type="match status" value="1"/>
</dbReference>
<accession>A0A2Z5PG58</accession>
<dbReference type="PANTHER" id="PTHR39337">
    <property type="entry name" value="BLR5642 PROTEIN"/>
    <property type="match status" value="1"/>
</dbReference>
<dbReference type="InterPro" id="IPR007438">
    <property type="entry name" value="DUF488"/>
</dbReference>
<protein>
    <recommendedName>
        <fullName evidence="3">DUF488 domain-containing protein</fullName>
    </recommendedName>
</protein>
<dbReference type="PIRSF" id="PIRSF024492">
    <property type="entry name" value="UCP024492"/>
    <property type="match status" value="1"/>
</dbReference>
<dbReference type="EMBL" id="AP011528">
    <property type="protein sequence ID" value="BAP62919.1"/>
    <property type="molecule type" value="Genomic_DNA"/>
</dbReference>
<gene>
    <name evidence="1" type="ORF">MMOS7_08330</name>
</gene>
<dbReference type="AlphaFoldDB" id="A0A2Z5PG58"/>
<dbReference type="KEGG" id="mmao:MMOS7_08330"/>
<dbReference type="GeneID" id="37875321"/>
<dbReference type="PANTHER" id="PTHR39337:SF1">
    <property type="entry name" value="BLR5642 PROTEIN"/>
    <property type="match status" value="1"/>
</dbReference>